<comment type="caution">
    <text evidence="1">The sequence shown here is derived from an EMBL/GenBank/DDBJ whole genome shotgun (WGS) entry which is preliminary data.</text>
</comment>
<dbReference type="EMBL" id="JAYWIO010000008">
    <property type="protein sequence ID" value="KAK7246093.1"/>
    <property type="molecule type" value="Genomic_DNA"/>
</dbReference>
<reference evidence="1 2" key="1">
    <citation type="submission" date="2024-01" db="EMBL/GenBank/DDBJ databases">
        <title>The genomes of 5 underutilized Papilionoideae crops provide insights into root nodulation and disease resistanc.</title>
        <authorList>
            <person name="Yuan L."/>
        </authorList>
    </citation>
    <scope>NUCLEOTIDE SEQUENCE [LARGE SCALE GENOMIC DNA]</scope>
    <source>
        <strain evidence="1">ZHUSHIDOU_FW_LH</strain>
        <tissue evidence="1">Leaf</tissue>
    </source>
</reference>
<dbReference type="AlphaFoldDB" id="A0AAN9HUS4"/>
<proteinExistence type="predicted"/>
<dbReference type="Proteomes" id="UP001372338">
    <property type="component" value="Unassembled WGS sequence"/>
</dbReference>
<name>A0AAN9HUS4_CROPI</name>
<evidence type="ECO:0000313" key="1">
    <source>
        <dbReference type="EMBL" id="KAK7246093.1"/>
    </source>
</evidence>
<organism evidence="1 2">
    <name type="scientific">Crotalaria pallida</name>
    <name type="common">Smooth rattlebox</name>
    <name type="synonym">Crotalaria striata</name>
    <dbReference type="NCBI Taxonomy" id="3830"/>
    <lineage>
        <taxon>Eukaryota</taxon>
        <taxon>Viridiplantae</taxon>
        <taxon>Streptophyta</taxon>
        <taxon>Embryophyta</taxon>
        <taxon>Tracheophyta</taxon>
        <taxon>Spermatophyta</taxon>
        <taxon>Magnoliopsida</taxon>
        <taxon>eudicotyledons</taxon>
        <taxon>Gunneridae</taxon>
        <taxon>Pentapetalae</taxon>
        <taxon>rosids</taxon>
        <taxon>fabids</taxon>
        <taxon>Fabales</taxon>
        <taxon>Fabaceae</taxon>
        <taxon>Papilionoideae</taxon>
        <taxon>50 kb inversion clade</taxon>
        <taxon>genistoids sensu lato</taxon>
        <taxon>core genistoids</taxon>
        <taxon>Crotalarieae</taxon>
        <taxon>Crotalaria</taxon>
    </lineage>
</organism>
<protein>
    <submittedName>
        <fullName evidence="1">Uncharacterized protein</fullName>
    </submittedName>
</protein>
<keyword evidence="2" id="KW-1185">Reference proteome</keyword>
<evidence type="ECO:0000313" key="2">
    <source>
        <dbReference type="Proteomes" id="UP001372338"/>
    </source>
</evidence>
<gene>
    <name evidence="1" type="ORF">RIF29_40952</name>
</gene>
<sequence>MSCLPRVTILFRYWTLQYWRGSTLIFIYDYNAKNAIKARPSLLSFFPLTAIVTDDPLFSVHTISLTISVDKCCY</sequence>
<accession>A0AAN9HUS4</accession>